<sequence length="41" mass="4803">MENCQAIAHQYSEPTSFDAKNPSADLRETWKTFNQFSQFFS</sequence>
<reference evidence="1" key="1">
    <citation type="submission" date="2024-07" db="EMBL/GenBank/DDBJ databases">
        <authorList>
            <person name="Kim Y.J."/>
            <person name="Jeong J.Y."/>
        </authorList>
    </citation>
    <scope>NUCLEOTIDE SEQUENCE</scope>
    <source>
        <strain evidence="1">GIHE-MW2</strain>
    </source>
</reference>
<dbReference type="AlphaFoldDB" id="A0AAU8JLY9"/>
<name>A0AAU8JLY9_9CYAN</name>
<protein>
    <submittedName>
        <fullName evidence="1">Uncharacterized protein</fullName>
    </submittedName>
</protein>
<dbReference type="RefSeq" id="WP_255353283.1">
    <property type="nucleotide sequence ID" value="NZ_CP159837.1"/>
</dbReference>
<organism evidence="1">
    <name type="scientific">Planktothricoides raciborskii GIHE-MW2</name>
    <dbReference type="NCBI Taxonomy" id="2792601"/>
    <lineage>
        <taxon>Bacteria</taxon>
        <taxon>Bacillati</taxon>
        <taxon>Cyanobacteriota</taxon>
        <taxon>Cyanophyceae</taxon>
        <taxon>Oscillatoriophycideae</taxon>
        <taxon>Oscillatoriales</taxon>
        <taxon>Oscillatoriaceae</taxon>
        <taxon>Planktothricoides</taxon>
    </lineage>
</organism>
<dbReference type="EMBL" id="CP159837">
    <property type="protein sequence ID" value="XCM39789.1"/>
    <property type="molecule type" value="Genomic_DNA"/>
</dbReference>
<proteinExistence type="predicted"/>
<gene>
    <name evidence="1" type="ORF">ABWT76_002744</name>
</gene>
<accession>A0AAU8JLY9</accession>
<evidence type="ECO:0000313" key="1">
    <source>
        <dbReference type="EMBL" id="XCM39789.1"/>
    </source>
</evidence>